<evidence type="ECO:0000256" key="3">
    <source>
        <dbReference type="ARBA" id="ARBA00012528"/>
    </source>
</evidence>
<keyword evidence="5" id="KW-1133">Transmembrane helix</keyword>
<dbReference type="PANTHER" id="PTHR45138:SF9">
    <property type="entry name" value="DIGUANYLATE CYCLASE DGCM-RELATED"/>
    <property type="match status" value="1"/>
</dbReference>
<proteinExistence type="predicted"/>
<dbReference type="EC" id="2.7.7.65" evidence="3"/>
<dbReference type="Gene3D" id="3.30.450.20">
    <property type="entry name" value="PAS domain"/>
    <property type="match status" value="1"/>
</dbReference>
<comment type="catalytic activity">
    <reaction evidence="4">
        <text>2 GTP = 3',3'-c-di-GMP + 2 diphosphate</text>
        <dbReference type="Rhea" id="RHEA:24898"/>
        <dbReference type="ChEBI" id="CHEBI:33019"/>
        <dbReference type="ChEBI" id="CHEBI:37565"/>
        <dbReference type="ChEBI" id="CHEBI:58805"/>
        <dbReference type="EC" id="2.7.7.65"/>
    </reaction>
</comment>
<dbReference type="Gene3D" id="3.30.70.270">
    <property type="match status" value="1"/>
</dbReference>
<keyword evidence="5" id="KW-0472">Membrane</keyword>
<comment type="pathway">
    <text evidence="2">Purine metabolism; 3',5'-cyclic di-GMP biosynthesis.</text>
</comment>
<protein>
    <recommendedName>
        <fullName evidence="3">diguanylate cyclase</fullName>
        <ecNumber evidence="3">2.7.7.65</ecNumber>
    </recommendedName>
</protein>
<gene>
    <name evidence="7" type="ORF">CQW29_20190</name>
</gene>
<accession>A0A2S9I713</accession>
<dbReference type="OrthoDB" id="9812260at2"/>
<keyword evidence="8" id="KW-1185">Reference proteome</keyword>
<evidence type="ECO:0000256" key="4">
    <source>
        <dbReference type="ARBA" id="ARBA00034247"/>
    </source>
</evidence>
<dbReference type="Pfam" id="PF00990">
    <property type="entry name" value="GGDEF"/>
    <property type="match status" value="1"/>
</dbReference>
<name>A0A2S9I713_9GAMM</name>
<dbReference type="InterPro" id="IPR000160">
    <property type="entry name" value="GGDEF_dom"/>
</dbReference>
<dbReference type="AlphaFoldDB" id="A0A2S9I713"/>
<evidence type="ECO:0000259" key="6">
    <source>
        <dbReference type="PROSITE" id="PS50887"/>
    </source>
</evidence>
<sequence>MPIMKVRLRTLILFLSAGSMLLTTCLIIFCIFWYQREEIRDYIAFSNEAYAKKIASTTDQYLASAQKQLEWSADLISNTFEKDDVKKQFLHISGQSDYFNSVFYINKESQVEVTTNQAGNMEGRYINTLNVKNNIINKIPLISSPFVSVVGNLVVMISQPVFSSQGNYQGFIGGTIYLTTDSILSRIIGQHFYGANTKVTILDSSDSVIFNDYDSHVLSIRKNFSSLCDSGVSGSMDLSSFTIGFACVDRSKWIVLISTPKQTATNMLYASVKKSLPLIFFILFTMIFVVFFISVKISQPLEKLAKITEGADGKSLLKKLPRVRTWFYEANQLTSAVYYRLMDMNQRAEKFREESATDPLTGILNRRGFFRALVNQSKSKTNSLILMDLDHFKKINDSYGHETGDRVLMNFSSLIKNSFKKNALIARFGGEEFVALLPGTDINAACAMAMKLQGEMYKLKFSDNENVTFSAGIVNLKISEDDVMQALVEADRLLYEAKESGRNKILRQEC</sequence>
<feature type="transmembrane region" description="Helical" evidence="5">
    <location>
        <begin position="276"/>
        <end position="295"/>
    </location>
</feature>
<feature type="transmembrane region" description="Helical" evidence="5">
    <location>
        <begin position="12"/>
        <end position="34"/>
    </location>
</feature>
<evidence type="ECO:0000256" key="1">
    <source>
        <dbReference type="ARBA" id="ARBA00001946"/>
    </source>
</evidence>
<evidence type="ECO:0000256" key="5">
    <source>
        <dbReference type="SAM" id="Phobius"/>
    </source>
</evidence>
<evidence type="ECO:0000313" key="8">
    <source>
        <dbReference type="Proteomes" id="UP000239181"/>
    </source>
</evidence>
<dbReference type="FunFam" id="3.30.70.270:FF:000001">
    <property type="entry name" value="Diguanylate cyclase domain protein"/>
    <property type="match status" value="1"/>
</dbReference>
<dbReference type="GO" id="GO:0052621">
    <property type="term" value="F:diguanylate cyclase activity"/>
    <property type="evidence" value="ECO:0007669"/>
    <property type="project" value="UniProtKB-EC"/>
</dbReference>
<dbReference type="InterPro" id="IPR050469">
    <property type="entry name" value="Diguanylate_Cyclase"/>
</dbReference>
<comment type="cofactor">
    <cofactor evidence="1">
        <name>Mg(2+)</name>
        <dbReference type="ChEBI" id="CHEBI:18420"/>
    </cofactor>
</comment>
<dbReference type="SMART" id="SM00267">
    <property type="entry name" value="GGDEF"/>
    <property type="match status" value="1"/>
</dbReference>
<dbReference type="PANTHER" id="PTHR45138">
    <property type="entry name" value="REGULATORY COMPONENTS OF SENSORY TRANSDUCTION SYSTEM"/>
    <property type="match status" value="1"/>
</dbReference>
<keyword evidence="5" id="KW-0812">Transmembrane</keyword>
<dbReference type="Proteomes" id="UP000239181">
    <property type="component" value="Unassembled WGS sequence"/>
</dbReference>
<dbReference type="InterPro" id="IPR029787">
    <property type="entry name" value="Nucleotide_cyclase"/>
</dbReference>
<organism evidence="7 8">
    <name type="scientific">Pantoea coffeiphila</name>
    <dbReference type="NCBI Taxonomy" id="1465635"/>
    <lineage>
        <taxon>Bacteria</taxon>
        <taxon>Pseudomonadati</taxon>
        <taxon>Pseudomonadota</taxon>
        <taxon>Gammaproteobacteria</taxon>
        <taxon>Enterobacterales</taxon>
        <taxon>Erwiniaceae</taxon>
        <taxon>Pantoea</taxon>
    </lineage>
</organism>
<dbReference type="CDD" id="cd01949">
    <property type="entry name" value="GGDEF"/>
    <property type="match status" value="1"/>
</dbReference>
<feature type="domain" description="GGDEF" evidence="6">
    <location>
        <begin position="380"/>
        <end position="510"/>
    </location>
</feature>
<dbReference type="SUPFAM" id="SSF55073">
    <property type="entry name" value="Nucleotide cyclase"/>
    <property type="match status" value="1"/>
</dbReference>
<dbReference type="EMBL" id="PDET01000017">
    <property type="protein sequence ID" value="PRD13582.1"/>
    <property type="molecule type" value="Genomic_DNA"/>
</dbReference>
<dbReference type="PROSITE" id="PS50887">
    <property type="entry name" value="GGDEF"/>
    <property type="match status" value="1"/>
</dbReference>
<comment type="caution">
    <text evidence="7">The sequence shown here is derived from an EMBL/GenBank/DDBJ whole genome shotgun (WGS) entry which is preliminary data.</text>
</comment>
<evidence type="ECO:0000256" key="2">
    <source>
        <dbReference type="ARBA" id="ARBA00004665"/>
    </source>
</evidence>
<reference evidence="7 8" key="1">
    <citation type="submission" date="2017-10" db="EMBL/GenBank/DDBJ databases">
        <title>Draft genome of two endophytic bacteria isolated from 'guarana' Paullinia cupana (Mart.) Ducke.</title>
        <authorList>
            <person name="Siqueira K.A."/>
            <person name="Liotti R.G."/>
            <person name="Mendes T.A."/>
            <person name="Soares M.A."/>
        </authorList>
    </citation>
    <scope>NUCLEOTIDE SEQUENCE [LARGE SCALE GENOMIC DNA]</scope>
    <source>
        <strain evidence="7 8">342</strain>
    </source>
</reference>
<evidence type="ECO:0000313" key="7">
    <source>
        <dbReference type="EMBL" id="PRD13582.1"/>
    </source>
</evidence>
<dbReference type="InterPro" id="IPR043128">
    <property type="entry name" value="Rev_trsase/Diguanyl_cyclase"/>
</dbReference>